<keyword evidence="2" id="KW-0812">Transmembrane</keyword>
<name>A0ABT3B056_9CYAN</name>
<evidence type="ECO:0000256" key="1">
    <source>
        <dbReference type="SAM" id="MobiDB-lite"/>
    </source>
</evidence>
<keyword evidence="2" id="KW-0472">Membrane</keyword>
<dbReference type="RefSeq" id="WP_263746340.1">
    <property type="nucleotide sequence ID" value="NZ_JAOWRF010000215.1"/>
</dbReference>
<dbReference type="Proteomes" id="UP001526143">
    <property type="component" value="Unassembled WGS sequence"/>
</dbReference>
<feature type="compositionally biased region" description="Polar residues" evidence="1">
    <location>
        <begin position="384"/>
        <end position="404"/>
    </location>
</feature>
<evidence type="ECO:0000256" key="2">
    <source>
        <dbReference type="SAM" id="Phobius"/>
    </source>
</evidence>
<feature type="compositionally biased region" description="Polar residues" evidence="1">
    <location>
        <begin position="533"/>
        <end position="544"/>
    </location>
</feature>
<evidence type="ECO:0008006" key="5">
    <source>
        <dbReference type="Google" id="ProtNLM"/>
    </source>
</evidence>
<feature type="region of interest" description="Disordered" evidence="1">
    <location>
        <begin position="509"/>
        <end position="548"/>
    </location>
</feature>
<gene>
    <name evidence="3" type="ORF">OGM63_14760</name>
</gene>
<reference evidence="3 4" key="1">
    <citation type="submission" date="2022-10" db="EMBL/GenBank/DDBJ databases">
        <title>Identification of biosynthetic pathway for the production of the potent trypsin inhibitor radiosumin.</title>
        <authorList>
            <person name="Fewer D.P."/>
            <person name="Delbaje E."/>
            <person name="Ouyang X."/>
            <person name="Agostino P.D."/>
            <person name="Wahlsten M."/>
            <person name="Jokela J."/>
            <person name="Permi P."/>
            <person name="Haapaniemi E."/>
            <person name="Koistinen H."/>
        </authorList>
    </citation>
    <scope>NUCLEOTIDE SEQUENCE [LARGE SCALE GENOMIC DNA]</scope>
    <source>
        <strain evidence="3 4">NIES-515</strain>
    </source>
</reference>
<organism evidence="3 4">
    <name type="scientific">Plectonema radiosum NIES-515</name>
    <dbReference type="NCBI Taxonomy" id="2986073"/>
    <lineage>
        <taxon>Bacteria</taxon>
        <taxon>Bacillati</taxon>
        <taxon>Cyanobacteriota</taxon>
        <taxon>Cyanophyceae</taxon>
        <taxon>Oscillatoriophycideae</taxon>
        <taxon>Oscillatoriales</taxon>
        <taxon>Microcoleaceae</taxon>
        <taxon>Plectonema</taxon>
    </lineage>
</organism>
<evidence type="ECO:0000313" key="3">
    <source>
        <dbReference type="EMBL" id="MCV3214763.1"/>
    </source>
</evidence>
<proteinExistence type="predicted"/>
<keyword evidence="2" id="KW-1133">Transmembrane helix</keyword>
<dbReference type="EMBL" id="JAOWRF010000215">
    <property type="protein sequence ID" value="MCV3214763.1"/>
    <property type="molecule type" value="Genomic_DNA"/>
</dbReference>
<feature type="region of interest" description="Disordered" evidence="1">
    <location>
        <begin position="155"/>
        <end position="222"/>
    </location>
</feature>
<keyword evidence="4" id="KW-1185">Reference proteome</keyword>
<feature type="transmembrane region" description="Helical" evidence="2">
    <location>
        <begin position="20"/>
        <end position="39"/>
    </location>
</feature>
<evidence type="ECO:0000313" key="4">
    <source>
        <dbReference type="Proteomes" id="UP001526143"/>
    </source>
</evidence>
<feature type="region of interest" description="Disordered" evidence="1">
    <location>
        <begin position="378"/>
        <end position="451"/>
    </location>
</feature>
<feature type="compositionally biased region" description="Polar residues" evidence="1">
    <location>
        <begin position="199"/>
        <end position="222"/>
    </location>
</feature>
<comment type="caution">
    <text evidence="3">The sequence shown here is derived from an EMBL/GenBank/DDBJ whole genome shotgun (WGS) entry which is preliminary data.</text>
</comment>
<protein>
    <recommendedName>
        <fullName evidence="5">TonB C-terminal domain-containing protein</fullName>
    </recommendedName>
</protein>
<sequence>MSYVSLLKNIPDILSQPAGIAAIASVGIHGAIAFILPLMPVDSVKSTKQVSSNKPVGLVQLSQADQNRLPQIPGTSQVALKPQVPLPNFATQPTQLAALPPTLSSSSQMILPPIPKTANNYPITSVPKGQSLRIVPQTKGNFQIDTSGFNASKKTAQSFPRFDNNDLKIARSSQPLSVDRLPQLQADNKIPEGELNTPPLVSSSETMPSTPTNDATSTPESMSVANDVPKIATPNQDLITPVGETPKAGENFTLAATNLPQWQQSSSSIPELPLATPKAYTVSAATQELTNKTTTLAEQFVKVKQQYPNIETKQPISLAIDKAGLDRRVEVGLVVNPDGKTVESVEFLNNSVSSESKTAIREYLRDYFQKNPAQANGKPKYYTFSVSPNLSPKNDRGNSSQTTPLLPASPINETSSRAPEVTVKPLSGLRITSKQPLTIPQPEKPLPELQVGGKQPLLLPQFNKPQSSAQVRKNQTLPVLEPNQQQLSQVESNNQPLPTAQVNKQQLLGARIRNSQPLPITTPEATPKPSFAPQISSNQTSPTAKPSEKLLQQLRELRQKRETSNQEK</sequence>
<accession>A0ABT3B056</accession>